<dbReference type="AlphaFoldDB" id="A0A9E2L958"/>
<accession>A0A9E2L958</accession>
<proteinExistence type="predicted"/>
<evidence type="ECO:0000313" key="2">
    <source>
        <dbReference type="Proteomes" id="UP000823865"/>
    </source>
</evidence>
<dbReference type="Proteomes" id="UP000823865">
    <property type="component" value="Unassembled WGS sequence"/>
</dbReference>
<organism evidence="1 2">
    <name type="scientific">Candidatus Paraprevotella stercoravium</name>
    <dbReference type="NCBI Taxonomy" id="2838725"/>
    <lineage>
        <taxon>Bacteria</taxon>
        <taxon>Pseudomonadati</taxon>
        <taxon>Bacteroidota</taxon>
        <taxon>Bacteroidia</taxon>
        <taxon>Bacteroidales</taxon>
        <taxon>Prevotellaceae</taxon>
        <taxon>Paraprevotella</taxon>
    </lineage>
</organism>
<sequence>MAEILMQYGGRRKLAEKFGVSVITVKEALKFRTRSNTANMIRKAALEMGGVLQGAKTMKEGLGDNN</sequence>
<dbReference type="EMBL" id="JAHLFU010000173">
    <property type="protein sequence ID" value="MBU3853748.1"/>
    <property type="molecule type" value="Genomic_DNA"/>
</dbReference>
<name>A0A9E2L958_9BACT</name>
<evidence type="ECO:0000313" key="1">
    <source>
        <dbReference type="EMBL" id="MBU3853748.1"/>
    </source>
</evidence>
<reference evidence="1" key="1">
    <citation type="journal article" date="2021" name="PeerJ">
        <title>Extensive microbial diversity within the chicken gut microbiome revealed by metagenomics and culture.</title>
        <authorList>
            <person name="Gilroy R."/>
            <person name="Ravi A."/>
            <person name="Getino M."/>
            <person name="Pursley I."/>
            <person name="Horton D.L."/>
            <person name="Alikhan N.F."/>
            <person name="Baker D."/>
            <person name="Gharbi K."/>
            <person name="Hall N."/>
            <person name="Watson M."/>
            <person name="Adriaenssens E.M."/>
            <person name="Foster-Nyarko E."/>
            <person name="Jarju S."/>
            <person name="Secka A."/>
            <person name="Antonio M."/>
            <person name="Oren A."/>
            <person name="Chaudhuri R.R."/>
            <person name="La Ragione R."/>
            <person name="Hildebrand F."/>
            <person name="Pallen M.J."/>
        </authorList>
    </citation>
    <scope>NUCLEOTIDE SEQUENCE</scope>
    <source>
        <strain evidence="1">G3-2149</strain>
    </source>
</reference>
<comment type="caution">
    <text evidence="1">The sequence shown here is derived from an EMBL/GenBank/DDBJ whole genome shotgun (WGS) entry which is preliminary data.</text>
</comment>
<reference evidence="1" key="2">
    <citation type="submission" date="2021-04" db="EMBL/GenBank/DDBJ databases">
        <authorList>
            <person name="Gilroy R."/>
        </authorList>
    </citation>
    <scope>NUCLEOTIDE SEQUENCE</scope>
    <source>
        <strain evidence="1">G3-2149</strain>
    </source>
</reference>
<protein>
    <submittedName>
        <fullName evidence="1">Uncharacterized protein</fullName>
    </submittedName>
</protein>
<gene>
    <name evidence="1" type="ORF">H9789_08045</name>
</gene>